<dbReference type="SUPFAM" id="SSF117839">
    <property type="entry name" value="WWE domain"/>
    <property type="match status" value="1"/>
</dbReference>
<feature type="region of interest" description="Disordered" evidence="1">
    <location>
        <begin position="134"/>
        <end position="155"/>
    </location>
</feature>
<proteinExistence type="predicted"/>
<dbReference type="PANTHER" id="PTHR32263:SF19">
    <property type="entry name" value="OS03G0230300 PROTEIN"/>
    <property type="match status" value="1"/>
</dbReference>
<sequence>MLLAPPLPRRPYFARDGSWQDFFVEVAELLGRGFVDRKPMVEVSYREGEGSEARRYLFDLKRMLQFDFESGSQRSIVRIHETGKCFFPKRFVGEGFRDVDDDENNNSSFQGPGSDNRKIEIEIKIDGGRINQIKRKRAGTDGEEPEVSSSLKVKGEDGAKRQHLVSKWANARLMSEDERRYQLIRDKFLQGMRKVDLTVVITAIHHCTQVLSTNQGPKDPILYTYI</sequence>
<dbReference type="InterPro" id="IPR057823">
    <property type="entry name" value="WWE_RCD1"/>
</dbReference>
<name>A0A9Q0JR75_9ROSI</name>
<accession>A0A9Q0JR75</accession>
<keyword evidence="4" id="KW-1185">Reference proteome</keyword>
<dbReference type="EMBL" id="JAKUCV010000473">
    <property type="protein sequence ID" value="KAJ4849840.1"/>
    <property type="molecule type" value="Genomic_DNA"/>
</dbReference>
<feature type="domain" description="RCD1 WWE" evidence="2">
    <location>
        <begin position="7"/>
        <end position="87"/>
    </location>
</feature>
<evidence type="ECO:0000313" key="3">
    <source>
        <dbReference type="EMBL" id="KAJ4849840.1"/>
    </source>
</evidence>
<evidence type="ECO:0000313" key="4">
    <source>
        <dbReference type="Proteomes" id="UP001141552"/>
    </source>
</evidence>
<gene>
    <name evidence="3" type="ORF">Tsubulata_045144</name>
</gene>
<dbReference type="PANTHER" id="PTHR32263">
    <property type="entry name" value="INACTIVE POLY [ADP-RIBOSE] POLYMERASE SRO4-RELATED"/>
    <property type="match status" value="1"/>
</dbReference>
<dbReference type="AlphaFoldDB" id="A0A9Q0JR75"/>
<dbReference type="Proteomes" id="UP001141552">
    <property type="component" value="Unassembled WGS sequence"/>
</dbReference>
<dbReference type="Pfam" id="PF23467">
    <property type="entry name" value="WWE_5"/>
    <property type="match status" value="1"/>
</dbReference>
<dbReference type="OrthoDB" id="6133115at2759"/>
<dbReference type="InterPro" id="IPR044964">
    <property type="entry name" value="RCD1/SRO1-5"/>
</dbReference>
<evidence type="ECO:0000259" key="2">
    <source>
        <dbReference type="Pfam" id="PF23467"/>
    </source>
</evidence>
<reference evidence="3" key="1">
    <citation type="submission" date="2022-02" db="EMBL/GenBank/DDBJ databases">
        <authorList>
            <person name="Henning P.M."/>
            <person name="McCubbin A.G."/>
            <person name="Shore J.S."/>
        </authorList>
    </citation>
    <scope>NUCLEOTIDE SEQUENCE</scope>
    <source>
        <strain evidence="3">F60SS</strain>
        <tissue evidence="3">Leaves</tissue>
    </source>
</reference>
<reference evidence="3" key="2">
    <citation type="journal article" date="2023" name="Plants (Basel)">
        <title>Annotation of the Turnera subulata (Passifloraceae) Draft Genome Reveals the S-Locus Evolved after the Divergence of Turneroideae from Passifloroideae in a Stepwise Manner.</title>
        <authorList>
            <person name="Henning P.M."/>
            <person name="Roalson E.H."/>
            <person name="Mir W."/>
            <person name="McCubbin A.G."/>
            <person name="Shore J.S."/>
        </authorList>
    </citation>
    <scope>NUCLEOTIDE SEQUENCE</scope>
    <source>
        <strain evidence="3">F60SS</strain>
    </source>
</reference>
<organism evidence="3 4">
    <name type="scientific">Turnera subulata</name>
    <dbReference type="NCBI Taxonomy" id="218843"/>
    <lineage>
        <taxon>Eukaryota</taxon>
        <taxon>Viridiplantae</taxon>
        <taxon>Streptophyta</taxon>
        <taxon>Embryophyta</taxon>
        <taxon>Tracheophyta</taxon>
        <taxon>Spermatophyta</taxon>
        <taxon>Magnoliopsida</taxon>
        <taxon>eudicotyledons</taxon>
        <taxon>Gunneridae</taxon>
        <taxon>Pentapetalae</taxon>
        <taxon>rosids</taxon>
        <taxon>fabids</taxon>
        <taxon>Malpighiales</taxon>
        <taxon>Passifloraceae</taxon>
        <taxon>Turnera</taxon>
    </lineage>
</organism>
<evidence type="ECO:0000256" key="1">
    <source>
        <dbReference type="SAM" id="MobiDB-lite"/>
    </source>
</evidence>
<protein>
    <recommendedName>
        <fullName evidence="2">RCD1 WWE domain-containing protein</fullName>
    </recommendedName>
</protein>
<dbReference type="InterPro" id="IPR037197">
    <property type="entry name" value="WWE_dom_sf"/>
</dbReference>
<comment type="caution">
    <text evidence="3">The sequence shown here is derived from an EMBL/GenBank/DDBJ whole genome shotgun (WGS) entry which is preliminary data.</text>
</comment>